<dbReference type="Proteomes" id="UP001176961">
    <property type="component" value="Unassembled WGS sequence"/>
</dbReference>
<comment type="caution">
    <text evidence="1">The sequence shown here is derived from an EMBL/GenBank/DDBJ whole genome shotgun (WGS) entry which is preliminary data.</text>
</comment>
<gene>
    <name evidence="1" type="ORF">CYNAS_LOCUS2471</name>
</gene>
<evidence type="ECO:0000313" key="1">
    <source>
        <dbReference type="EMBL" id="CAJ0590488.1"/>
    </source>
</evidence>
<dbReference type="AlphaFoldDB" id="A0AA36DPW8"/>
<name>A0AA36DPW8_CYLNA</name>
<keyword evidence="2" id="KW-1185">Reference proteome</keyword>
<evidence type="ECO:0000313" key="2">
    <source>
        <dbReference type="Proteomes" id="UP001176961"/>
    </source>
</evidence>
<organism evidence="1 2">
    <name type="scientific">Cylicocyclus nassatus</name>
    <name type="common">Nematode worm</name>
    <dbReference type="NCBI Taxonomy" id="53992"/>
    <lineage>
        <taxon>Eukaryota</taxon>
        <taxon>Metazoa</taxon>
        <taxon>Ecdysozoa</taxon>
        <taxon>Nematoda</taxon>
        <taxon>Chromadorea</taxon>
        <taxon>Rhabditida</taxon>
        <taxon>Rhabditina</taxon>
        <taxon>Rhabditomorpha</taxon>
        <taxon>Strongyloidea</taxon>
        <taxon>Strongylidae</taxon>
        <taxon>Cylicocyclus</taxon>
    </lineage>
</organism>
<accession>A0AA36DPW8</accession>
<reference evidence="1" key="1">
    <citation type="submission" date="2023-07" db="EMBL/GenBank/DDBJ databases">
        <authorList>
            <consortium name="CYATHOMIX"/>
        </authorList>
    </citation>
    <scope>NUCLEOTIDE SEQUENCE</scope>
    <source>
        <strain evidence="1">N/A</strain>
    </source>
</reference>
<protein>
    <submittedName>
        <fullName evidence="1">Uncharacterized protein</fullName>
    </submittedName>
</protein>
<dbReference type="EMBL" id="CATQJL010000001">
    <property type="protein sequence ID" value="CAJ0590488.1"/>
    <property type="molecule type" value="Genomic_DNA"/>
</dbReference>
<sequence length="52" mass="6212">MFYLVVLLSFCFANAYVIYVIYQSMQKCGKNKEIKDDVREELQEESKLKKVE</sequence>
<proteinExistence type="predicted"/>